<sequence length="116" mass="12504">MNRSAPLLPACFYNNTNLWILSDSNVQDTSPKAAKKAAYDATDKVAKKGAKKAVYDATDKVGSSCFEGGVGEHVSVVKITGEVNGCQGPSVRLMQTSRLWNCKEEKYNGLDVTVSE</sequence>
<protein>
    <submittedName>
        <fullName evidence="1">Uncharacterized protein</fullName>
    </submittedName>
</protein>
<dbReference type="Proteomes" id="UP000007305">
    <property type="component" value="Chromosome 2"/>
</dbReference>
<dbReference type="InParanoid" id="A0A804MJD5"/>
<reference evidence="2" key="1">
    <citation type="submission" date="2015-12" db="EMBL/GenBank/DDBJ databases">
        <title>Update maize B73 reference genome by single molecule sequencing technologies.</title>
        <authorList>
            <consortium name="Maize Genome Sequencing Project"/>
            <person name="Ware D."/>
        </authorList>
    </citation>
    <scope>NUCLEOTIDE SEQUENCE [LARGE SCALE GENOMIC DNA]</scope>
    <source>
        <strain evidence="2">cv. B73</strain>
    </source>
</reference>
<keyword evidence="2" id="KW-1185">Reference proteome</keyword>
<dbReference type="EnsemblPlants" id="Zm00001eb090570_T001">
    <property type="protein sequence ID" value="Zm00001eb090570_P001"/>
    <property type="gene ID" value="Zm00001eb090570"/>
</dbReference>
<evidence type="ECO:0000313" key="2">
    <source>
        <dbReference type="Proteomes" id="UP000007305"/>
    </source>
</evidence>
<proteinExistence type="predicted"/>
<reference evidence="1" key="3">
    <citation type="submission" date="2021-05" db="UniProtKB">
        <authorList>
            <consortium name="EnsemblPlants"/>
        </authorList>
    </citation>
    <scope>IDENTIFICATION</scope>
    <source>
        <strain evidence="1">cv. B73</strain>
    </source>
</reference>
<accession>A0A804MJD5</accession>
<organism evidence="1 2">
    <name type="scientific">Zea mays</name>
    <name type="common">Maize</name>
    <dbReference type="NCBI Taxonomy" id="4577"/>
    <lineage>
        <taxon>Eukaryota</taxon>
        <taxon>Viridiplantae</taxon>
        <taxon>Streptophyta</taxon>
        <taxon>Embryophyta</taxon>
        <taxon>Tracheophyta</taxon>
        <taxon>Spermatophyta</taxon>
        <taxon>Magnoliopsida</taxon>
        <taxon>Liliopsida</taxon>
        <taxon>Poales</taxon>
        <taxon>Poaceae</taxon>
        <taxon>PACMAD clade</taxon>
        <taxon>Panicoideae</taxon>
        <taxon>Andropogonodae</taxon>
        <taxon>Andropogoneae</taxon>
        <taxon>Tripsacinae</taxon>
        <taxon>Zea</taxon>
    </lineage>
</organism>
<dbReference type="Gramene" id="Zm00001eb090570_T001">
    <property type="protein sequence ID" value="Zm00001eb090570_P001"/>
    <property type="gene ID" value="Zm00001eb090570"/>
</dbReference>
<name>A0A804MJD5_MAIZE</name>
<dbReference type="AlphaFoldDB" id="A0A804MJD5"/>
<reference evidence="1" key="2">
    <citation type="submission" date="2019-07" db="EMBL/GenBank/DDBJ databases">
        <authorList>
            <person name="Seetharam A."/>
            <person name="Woodhouse M."/>
            <person name="Cannon E."/>
        </authorList>
    </citation>
    <scope>NUCLEOTIDE SEQUENCE [LARGE SCALE GENOMIC DNA]</scope>
    <source>
        <strain evidence="1">cv. B73</strain>
    </source>
</reference>
<evidence type="ECO:0000313" key="1">
    <source>
        <dbReference type="EnsemblPlants" id="Zm00001eb090570_P001"/>
    </source>
</evidence>